<name>A0AA91EET6_9GAMM</name>
<keyword evidence="1" id="KW-0812">Transmembrane</keyword>
<reference evidence="2 3" key="1">
    <citation type="submission" date="2016-04" db="EMBL/GenBank/DDBJ databases">
        <title>ATOL: Assembling a taxonomically balanced genome-scale reconstruction of the evolutionary history of the Enterobacteriaceae.</title>
        <authorList>
            <person name="Plunkett G.III."/>
            <person name="Neeno-Eckwall E.C."/>
            <person name="Glasner J.D."/>
            <person name="Perna N.T."/>
        </authorList>
    </citation>
    <scope>NUCLEOTIDE SEQUENCE [LARGE SCALE GENOMIC DNA]</scope>
    <source>
        <strain evidence="2 3">ATCC 12841</strain>
    </source>
</reference>
<organism evidence="2 3">
    <name type="scientific">Obesumbacterium proteus ATCC 12841</name>
    <dbReference type="NCBI Taxonomy" id="1354268"/>
    <lineage>
        <taxon>Bacteria</taxon>
        <taxon>Pseudomonadati</taxon>
        <taxon>Pseudomonadota</taxon>
        <taxon>Gammaproteobacteria</taxon>
        <taxon>Enterobacterales</taxon>
        <taxon>Hafniaceae</taxon>
        <taxon>Obesumbacterium</taxon>
    </lineage>
</organism>
<gene>
    <name evidence="2" type="ORF">M993_01812</name>
</gene>
<feature type="transmembrane region" description="Helical" evidence="1">
    <location>
        <begin position="7"/>
        <end position="27"/>
    </location>
</feature>
<dbReference type="EMBL" id="LXEX01000028">
    <property type="protein sequence ID" value="OAT59263.1"/>
    <property type="molecule type" value="Genomic_DNA"/>
</dbReference>
<dbReference type="Proteomes" id="UP000078431">
    <property type="component" value="Unassembled WGS sequence"/>
</dbReference>
<sequence>MREKMAIKIMLFIGGVICGAVALLYLFSDPDQLNKSHLVESYQACDGVYVSVLLDDTGGATAPFFYQYYLMDHRVVSLKDKKQLPAPVLISDVGSAKIICDGNRIRINVTGRVFEFTNRVLVKNAQGSARHIDLVAISQ</sequence>
<comment type="caution">
    <text evidence="2">The sequence shown here is derived from an EMBL/GenBank/DDBJ whole genome shotgun (WGS) entry which is preliminary data.</text>
</comment>
<evidence type="ECO:0000313" key="2">
    <source>
        <dbReference type="EMBL" id="OAT59263.1"/>
    </source>
</evidence>
<evidence type="ECO:0000256" key="1">
    <source>
        <dbReference type="SAM" id="Phobius"/>
    </source>
</evidence>
<keyword evidence="1" id="KW-1133">Transmembrane helix</keyword>
<accession>A0AA91EET6</accession>
<proteinExistence type="predicted"/>
<keyword evidence="1" id="KW-0472">Membrane</keyword>
<dbReference type="AlphaFoldDB" id="A0AA91EET6"/>
<keyword evidence="3" id="KW-1185">Reference proteome</keyword>
<evidence type="ECO:0000313" key="3">
    <source>
        <dbReference type="Proteomes" id="UP000078431"/>
    </source>
</evidence>
<protein>
    <submittedName>
        <fullName evidence="2">Uncharacterized protein</fullName>
    </submittedName>
</protein>